<reference evidence="2 3" key="1">
    <citation type="journal article" date="2018" name="Front. Plant Sci.">
        <title>Red Clover (Trifolium pratense) and Zigzag Clover (T. medium) - A Picture of Genomic Similarities and Differences.</title>
        <authorList>
            <person name="Dluhosova J."/>
            <person name="Istvanek J."/>
            <person name="Nedelnik J."/>
            <person name="Repkova J."/>
        </authorList>
    </citation>
    <scope>NUCLEOTIDE SEQUENCE [LARGE SCALE GENOMIC DNA]</scope>
    <source>
        <strain evidence="3">cv. 10/8</strain>
        <tissue evidence="2">Leaf</tissue>
    </source>
</reference>
<dbReference type="InterPro" id="IPR005174">
    <property type="entry name" value="KIB1-4_b-propeller"/>
</dbReference>
<evidence type="ECO:0000259" key="1">
    <source>
        <dbReference type="Pfam" id="PF03478"/>
    </source>
</evidence>
<dbReference type="InterPro" id="IPR051304">
    <property type="entry name" value="SCF_F-box_domain"/>
</dbReference>
<feature type="non-terminal residue" evidence="2">
    <location>
        <position position="136"/>
    </location>
</feature>
<comment type="caution">
    <text evidence="2">The sequence shown here is derived from an EMBL/GenBank/DDBJ whole genome shotgun (WGS) entry which is preliminary data.</text>
</comment>
<dbReference type="Pfam" id="PF03478">
    <property type="entry name" value="Beta-prop_KIB1-4"/>
    <property type="match status" value="1"/>
</dbReference>
<sequence>MATYIRQLYAVEELSSKIFAVAPEDLSVQLVAKDVHGKGRGDIKFLVESEGELLLVDVYESFDLAYKDALKINVFRLDEKEKEWVKLPSLGDRILFLGNGCSFSTCDSDLCVAKGNCVIFMEDVFDNYKLCESGMC</sequence>
<feature type="domain" description="KIB1-4 beta-propeller" evidence="1">
    <location>
        <begin position="4"/>
        <end position="126"/>
    </location>
</feature>
<dbReference type="PANTHER" id="PTHR47123">
    <property type="entry name" value="F-BOX PROTEIN SKIP23"/>
    <property type="match status" value="1"/>
</dbReference>
<dbReference type="AlphaFoldDB" id="A0A392PTT3"/>
<evidence type="ECO:0000313" key="3">
    <source>
        <dbReference type="Proteomes" id="UP000265520"/>
    </source>
</evidence>
<accession>A0A392PTT3</accession>
<dbReference type="PANTHER" id="PTHR47123:SF15">
    <property type="entry name" value="F-BOX PROTEIN SKIP23"/>
    <property type="match status" value="1"/>
</dbReference>
<dbReference type="EMBL" id="LXQA010095612">
    <property type="protein sequence ID" value="MCI15244.1"/>
    <property type="molecule type" value="Genomic_DNA"/>
</dbReference>
<organism evidence="2 3">
    <name type="scientific">Trifolium medium</name>
    <dbReference type="NCBI Taxonomy" id="97028"/>
    <lineage>
        <taxon>Eukaryota</taxon>
        <taxon>Viridiplantae</taxon>
        <taxon>Streptophyta</taxon>
        <taxon>Embryophyta</taxon>
        <taxon>Tracheophyta</taxon>
        <taxon>Spermatophyta</taxon>
        <taxon>Magnoliopsida</taxon>
        <taxon>eudicotyledons</taxon>
        <taxon>Gunneridae</taxon>
        <taxon>Pentapetalae</taxon>
        <taxon>rosids</taxon>
        <taxon>fabids</taxon>
        <taxon>Fabales</taxon>
        <taxon>Fabaceae</taxon>
        <taxon>Papilionoideae</taxon>
        <taxon>50 kb inversion clade</taxon>
        <taxon>NPAAA clade</taxon>
        <taxon>Hologalegina</taxon>
        <taxon>IRL clade</taxon>
        <taxon>Trifolieae</taxon>
        <taxon>Trifolium</taxon>
    </lineage>
</organism>
<keyword evidence="3" id="KW-1185">Reference proteome</keyword>
<protein>
    <submittedName>
        <fullName evidence="2">F-box protein</fullName>
    </submittedName>
</protein>
<evidence type="ECO:0000313" key="2">
    <source>
        <dbReference type="EMBL" id="MCI15244.1"/>
    </source>
</evidence>
<name>A0A392PTT3_9FABA</name>
<dbReference type="Proteomes" id="UP000265520">
    <property type="component" value="Unassembled WGS sequence"/>
</dbReference>
<proteinExistence type="predicted"/>